<dbReference type="STRING" id="1245528.M3J7H4"/>
<feature type="compositionally biased region" description="Basic and acidic residues" evidence="9">
    <location>
        <begin position="441"/>
        <end position="463"/>
    </location>
</feature>
<dbReference type="Pfam" id="PF18497">
    <property type="entry name" value="RNase_3_N"/>
    <property type="match status" value="1"/>
</dbReference>
<evidence type="ECO:0000313" key="12">
    <source>
        <dbReference type="EMBL" id="EMG48023.1"/>
    </source>
</evidence>
<feature type="region of interest" description="Disordered" evidence="9">
    <location>
        <begin position="441"/>
        <end position="475"/>
    </location>
</feature>
<dbReference type="InterPro" id="IPR000999">
    <property type="entry name" value="RNase_III_dom"/>
</dbReference>
<dbReference type="SMART" id="SM00358">
    <property type="entry name" value="DSRM"/>
    <property type="match status" value="2"/>
</dbReference>
<reference evidence="12 13" key="1">
    <citation type="submission" date="2013-02" db="EMBL/GenBank/DDBJ databases">
        <title>Genome sequence of Candida maltosa Xu316, a potential industrial strain for xylitol and ethanol production.</title>
        <authorList>
            <person name="Yu J."/>
            <person name="Wang Q."/>
            <person name="Geng X."/>
            <person name="Bao W."/>
            <person name="He P."/>
            <person name="Cai J."/>
        </authorList>
    </citation>
    <scope>NUCLEOTIDE SEQUENCE [LARGE SCALE GENOMIC DNA]</scope>
    <source>
        <strain evidence="13">Xu316</strain>
    </source>
</reference>
<dbReference type="InterPro" id="IPR044449">
    <property type="entry name" value="Rnt1/Pac1_DSRM_fungi"/>
</dbReference>
<comment type="caution">
    <text evidence="12">The sequence shown here is derived from an EMBL/GenBank/DDBJ whole genome shotgun (WGS) entry which is preliminary data.</text>
</comment>
<evidence type="ECO:0000256" key="1">
    <source>
        <dbReference type="ARBA" id="ARBA00000109"/>
    </source>
</evidence>
<dbReference type="eggNOG" id="KOG1817">
    <property type="taxonomic scope" value="Eukaryota"/>
</dbReference>
<dbReference type="CDD" id="cd19876">
    <property type="entry name" value="DSRM_RNT1p-like"/>
    <property type="match status" value="1"/>
</dbReference>
<sequence length="573" mass="64308">MSANGKHEVVKSDKPEKNKQSTPPIHDLSLGQSKRHASFVKETTTKKARITDDDFKAYSVYHEPVFDKDPKNVVGVLDQHRLEYAMRQLQKNISTVIQQSPDISELQLLCKSSNVDNGSRVLLENSELMATASKLKTLYKIGKLPILDGIVKNDIALEKGDEKLLAENAPTLENLNFTLPTVSGAEISPNGVDNTLPELPSIDDRSLYEKVFTHRSSVSKKSYLDVKDLIHSHNERLEFLGDSILNNLVTGIIYKEFPDCNEGDLSKIRSHLVSNKTLIDFALQYGFDKRLRTGLSEESINKGSRKLYADAFEAYIGALSMSGSIDIIREWLAKLYVPLIDDLKSDYNKEPLNKNARSELYALIGTPEMCPQYETVHEGDGIHKKYTVQCLMNGELMGRGTEYSFKDACARAAMEALNNKAMLNKYFVEFRSVDATRREERNAKEQLKKEEKLKRLQESHEADIASLPSTPPSPINTSIFPLPTVTDTPLDIEAKNKLYGLLGKKVGVAPEYFVVSEINGLQTVELRIRNIIISQASDSSKKKAMARAAQTLLENETALKEICKDFRTKKTET</sequence>
<dbReference type="SMART" id="SM00535">
    <property type="entry name" value="RIBOc"/>
    <property type="match status" value="1"/>
</dbReference>
<dbReference type="FunFam" id="1.10.1520.10:FF:000001">
    <property type="entry name" value="Ribonuclease 3"/>
    <property type="match status" value="1"/>
</dbReference>
<dbReference type="PROSITE" id="PS00517">
    <property type="entry name" value="RNASE_3_1"/>
    <property type="match status" value="1"/>
</dbReference>
<dbReference type="HAMAP" id="MF_00104">
    <property type="entry name" value="RNase_III"/>
    <property type="match status" value="1"/>
</dbReference>
<dbReference type="OMA" id="MIIYNKF"/>
<keyword evidence="4" id="KW-0540">Nuclease</keyword>
<dbReference type="Gene3D" id="3.30.160.20">
    <property type="match status" value="2"/>
</dbReference>
<dbReference type="GO" id="GO:0005654">
    <property type="term" value="C:nucleoplasm"/>
    <property type="evidence" value="ECO:0007669"/>
    <property type="project" value="TreeGrafter"/>
</dbReference>
<dbReference type="OrthoDB" id="2392202at2759"/>
<dbReference type="Gene3D" id="1.10.1520.10">
    <property type="entry name" value="Ribonuclease III domain"/>
    <property type="match status" value="1"/>
</dbReference>
<name>M3J7H4_CANMX</name>
<protein>
    <recommendedName>
        <fullName evidence="3">ribonuclease III</fullName>
        <ecNumber evidence="3">3.1.26.3</ecNumber>
    </recommendedName>
</protein>
<dbReference type="GO" id="GO:0004525">
    <property type="term" value="F:ribonuclease III activity"/>
    <property type="evidence" value="ECO:0007669"/>
    <property type="project" value="UniProtKB-EC"/>
</dbReference>
<dbReference type="SUPFAM" id="SSF54768">
    <property type="entry name" value="dsRNA-binding domain-like"/>
    <property type="match status" value="2"/>
</dbReference>
<dbReference type="GO" id="GO:0034475">
    <property type="term" value="P:U4 snRNA 3'-end processing"/>
    <property type="evidence" value="ECO:0007669"/>
    <property type="project" value="UniProtKB-ARBA"/>
</dbReference>
<feature type="domain" description="DRBM" evidence="10">
    <location>
        <begin position="355"/>
        <end position="422"/>
    </location>
</feature>
<evidence type="ECO:0000256" key="9">
    <source>
        <dbReference type="SAM" id="MobiDB-lite"/>
    </source>
</evidence>
<evidence type="ECO:0000256" key="5">
    <source>
        <dbReference type="ARBA" id="ARBA00022759"/>
    </source>
</evidence>
<dbReference type="EMBL" id="AOGT01001303">
    <property type="protein sequence ID" value="EMG48023.1"/>
    <property type="molecule type" value="Genomic_DNA"/>
</dbReference>
<accession>M3J7H4</accession>
<feature type="region of interest" description="Disordered" evidence="9">
    <location>
        <begin position="1"/>
        <end position="43"/>
    </location>
</feature>
<dbReference type="PANTHER" id="PTHR11207">
    <property type="entry name" value="RIBONUCLEASE III"/>
    <property type="match status" value="1"/>
</dbReference>
<dbReference type="SUPFAM" id="SSF69065">
    <property type="entry name" value="RNase III domain-like"/>
    <property type="match status" value="1"/>
</dbReference>
<dbReference type="PROSITE" id="PS50137">
    <property type="entry name" value="DS_RBD"/>
    <property type="match status" value="1"/>
</dbReference>
<dbReference type="HOGENOM" id="CLU_026251_1_0_1"/>
<proteinExistence type="inferred from homology"/>
<feature type="domain" description="RNase III" evidence="11">
    <location>
        <begin position="202"/>
        <end position="324"/>
    </location>
</feature>
<keyword evidence="6" id="KW-0378">Hydrolase</keyword>
<dbReference type="GO" id="GO:0003725">
    <property type="term" value="F:double-stranded RNA binding"/>
    <property type="evidence" value="ECO:0007669"/>
    <property type="project" value="InterPro"/>
</dbReference>
<evidence type="ECO:0000259" key="11">
    <source>
        <dbReference type="PROSITE" id="PS50142"/>
    </source>
</evidence>
<dbReference type="InterPro" id="IPR040540">
    <property type="entry name" value="RNase_3_N"/>
</dbReference>
<keyword evidence="5" id="KW-0255">Endonuclease</keyword>
<comment type="catalytic activity">
    <reaction evidence="1">
        <text>Endonucleolytic cleavage to 5'-phosphomonoester.</text>
        <dbReference type="EC" id="3.1.26.3"/>
    </reaction>
</comment>
<evidence type="ECO:0000256" key="6">
    <source>
        <dbReference type="ARBA" id="ARBA00022801"/>
    </source>
</evidence>
<evidence type="ECO:0000259" key="10">
    <source>
        <dbReference type="PROSITE" id="PS50137"/>
    </source>
</evidence>
<dbReference type="Pfam" id="PF00035">
    <property type="entry name" value="dsrm"/>
    <property type="match status" value="2"/>
</dbReference>
<dbReference type="EC" id="3.1.26.3" evidence="3"/>
<dbReference type="Proteomes" id="UP000011777">
    <property type="component" value="Unassembled WGS sequence"/>
</dbReference>
<comment type="similarity">
    <text evidence="2">Belongs to the ribonuclease III family.</text>
</comment>
<dbReference type="PANTHER" id="PTHR11207:SF0">
    <property type="entry name" value="RIBONUCLEASE 3"/>
    <property type="match status" value="1"/>
</dbReference>
<dbReference type="PROSITE" id="PS50142">
    <property type="entry name" value="RNASE_3_2"/>
    <property type="match status" value="1"/>
</dbReference>
<keyword evidence="7 8" id="KW-0694">RNA-binding</keyword>
<dbReference type="InterPro" id="IPR014720">
    <property type="entry name" value="dsRBD_dom"/>
</dbReference>
<organism evidence="12 13">
    <name type="scientific">Candida maltosa (strain Xu316)</name>
    <name type="common">Yeast</name>
    <dbReference type="NCBI Taxonomy" id="1245528"/>
    <lineage>
        <taxon>Eukaryota</taxon>
        <taxon>Fungi</taxon>
        <taxon>Dikarya</taxon>
        <taxon>Ascomycota</taxon>
        <taxon>Saccharomycotina</taxon>
        <taxon>Pichiomycetes</taxon>
        <taxon>Debaryomycetaceae</taxon>
        <taxon>Candida/Lodderomyces clade</taxon>
        <taxon>Candida</taxon>
    </lineage>
</organism>
<evidence type="ECO:0000256" key="7">
    <source>
        <dbReference type="ARBA" id="ARBA00022884"/>
    </source>
</evidence>
<dbReference type="InterPro" id="IPR011907">
    <property type="entry name" value="RNase_III"/>
</dbReference>
<evidence type="ECO:0000256" key="4">
    <source>
        <dbReference type="ARBA" id="ARBA00022722"/>
    </source>
</evidence>
<feature type="compositionally biased region" description="Basic and acidic residues" evidence="9">
    <location>
        <begin position="1"/>
        <end position="19"/>
    </location>
</feature>
<dbReference type="Pfam" id="PF00636">
    <property type="entry name" value="Ribonuclease_3"/>
    <property type="match status" value="1"/>
</dbReference>
<dbReference type="GO" id="GO:0034963">
    <property type="term" value="P:box C/D sno(s)RNA processing"/>
    <property type="evidence" value="ECO:0007669"/>
    <property type="project" value="UniProtKB-ARBA"/>
</dbReference>
<evidence type="ECO:0000313" key="13">
    <source>
        <dbReference type="Proteomes" id="UP000011777"/>
    </source>
</evidence>
<dbReference type="AlphaFoldDB" id="M3J7H4"/>
<dbReference type="CDD" id="cd00593">
    <property type="entry name" value="RIBOc"/>
    <property type="match status" value="1"/>
</dbReference>
<keyword evidence="13" id="KW-1185">Reference proteome</keyword>
<dbReference type="GO" id="GO:0006364">
    <property type="term" value="P:rRNA processing"/>
    <property type="evidence" value="ECO:0007669"/>
    <property type="project" value="InterPro"/>
</dbReference>
<dbReference type="GO" id="GO:0030847">
    <property type="term" value="P:termination of RNA polymerase II transcription, exosome-dependent"/>
    <property type="evidence" value="ECO:0007669"/>
    <property type="project" value="UniProtKB-ARBA"/>
</dbReference>
<evidence type="ECO:0000256" key="2">
    <source>
        <dbReference type="ARBA" id="ARBA00010183"/>
    </source>
</evidence>
<evidence type="ECO:0000256" key="8">
    <source>
        <dbReference type="PROSITE-ProRule" id="PRU00266"/>
    </source>
</evidence>
<gene>
    <name evidence="12" type="ORF">G210_1473</name>
</gene>
<dbReference type="InterPro" id="IPR036389">
    <property type="entry name" value="RNase_III_sf"/>
</dbReference>
<evidence type="ECO:0000256" key="3">
    <source>
        <dbReference type="ARBA" id="ARBA00012177"/>
    </source>
</evidence>